<comment type="similarity">
    <text evidence="1 4">Belongs to the glycosyl hydrolase 1 family.</text>
</comment>
<evidence type="ECO:0000256" key="5">
    <source>
        <dbReference type="SAM" id="SignalP"/>
    </source>
</evidence>
<accession>A0AAD7VNH5</accession>
<evidence type="ECO:0000256" key="2">
    <source>
        <dbReference type="ARBA" id="ARBA00022801"/>
    </source>
</evidence>
<feature type="signal peptide" evidence="5">
    <location>
        <begin position="1"/>
        <end position="23"/>
    </location>
</feature>
<dbReference type="PROSITE" id="PS00653">
    <property type="entry name" value="GLYCOSYL_HYDROL_F1_2"/>
    <property type="match status" value="1"/>
</dbReference>
<dbReference type="KEGG" id="qsa:O6P43_001319"/>
<organism evidence="6 7">
    <name type="scientific">Quillaja saponaria</name>
    <name type="common">Soap bark tree</name>
    <dbReference type="NCBI Taxonomy" id="32244"/>
    <lineage>
        <taxon>Eukaryota</taxon>
        <taxon>Viridiplantae</taxon>
        <taxon>Streptophyta</taxon>
        <taxon>Embryophyta</taxon>
        <taxon>Tracheophyta</taxon>
        <taxon>Spermatophyta</taxon>
        <taxon>Magnoliopsida</taxon>
        <taxon>eudicotyledons</taxon>
        <taxon>Gunneridae</taxon>
        <taxon>Pentapetalae</taxon>
        <taxon>rosids</taxon>
        <taxon>fabids</taxon>
        <taxon>Fabales</taxon>
        <taxon>Quillajaceae</taxon>
        <taxon>Quillaja</taxon>
    </lineage>
</organism>
<proteinExistence type="inferred from homology"/>
<evidence type="ECO:0000256" key="1">
    <source>
        <dbReference type="ARBA" id="ARBA00010838"/>
    </source>
</evidence>
<evidence type="ECO:0000313" key="6">
    <source>
        <dbReference type="EMBL" id="KAJ7982165.1"/>
    </source>
</evidence>
<gene>
    <name evidence="6" type="ORF">O6P43_001319</name>
</gene>
<evidence type="ECO:0000313" key="7">
    <source>
        <dbReference type="Proteomes" id="UP001163823"/>
    </source>
</evidence>
<name>A0AAD7VNH5_QUISA</name>
<keyword evidence="2" id="KW-0378">Hydrolase</keyword>
<keyword evidence="7" id="KW-1185">Reference proteome</keyword>
<evidence type="ECO:0000256" key="3">
    <source>
        <dbReference type="ARBA" id="ARBA00023295"/>
    </source>
</evidence>
<sequence>MRMQGLVVLLLIFFIVLVESVQASLNRSSFPDRFLFGAASSAYQYEGAAYEYGKGPSIFDTFTHRYPDKIKDHTSGVQAVDSYHHYKGNVGIMKEIGLNAYRFSISWPRVLPSGKLSGGVNPEGVKYYNNLINELLSNGIQPFVTLFHWDLPQALEDEYDGFLSSKIVKDFADYAELCYKEFGDRVKHWITLNEPMVFSSIIYTIGTYAPPQDAITGWLQIALIILLLRDT</sequence>
<dbReference type="SUPFAM" id="SSF51445">
    <property type="entry name" value="(Trans)glycosidases"/>
    <property type="match status" value="1"/>
</dbReference>
<dbReference type="GO" id="GO:0005975">
    <property type="term" value="P:carbohydrate metabolic process"/>
    <property type="evidence" value="ECO:0007669"/>
    <property type="project" value="InterPro"/>
</dbReference>
<comment type="caution">
    <text evidence="6">The sequence shown here is derived from an EMBL/GenBank/DDBJ whole genome shotgun (WGS) entry which is preliminary data.</text>
</comment>
<keyword evidence="3" id="KW-0326">Glycosidase</keyword>
<dbReference type="InterPro" id="IPR017853">
    <property type="entry name" value="GH"/>
</dbReference>
<dbReference type="InterPro" id="IPR001360">
    <property type="entry name" value="Glyco_hydro_1"/>
</dbReference>
<dbReference type="PANTHER" id="PTHR10353:SF137">
    <property type="entry name" value="MYROSINASE 3-RELATED"/>
    <property type="match status" value="1"/>
</dbReference>
<dbReference type="Proteomes" id="UP001163823">
    <property type="component" value="Chromosome 1"/>
</dbReference>
<feature type="chain" id="PRO_5042141642" evidence="5">
    <location>
        <begin position="24"/>
        <end position="231"/>
    </location>
</feature>
<dbReference type="PANTHER" id="PTHR10353">
    <property type="entry name" value="GLYCOSYL HYDROLASE"/>
    <property type="match status" value="1"/>
</dbReference>
<dbReference type="EMBL" id="JARAOO010000001">
    <property type="protein sequence ID" value="KAJ7982165.1"/>
    <property type="molecule type" value="Genomic_DNA"/>
</dbReference>
<dbReference type="InterPro" id="IPR033132">
    <property type="entry name" value="GH_1_N_CS"/>
</dbReference>
<dbReference type="AlphaFoldDB" id="A0AAD7VNH5"/>
<dbReference type="Gene3D" id="3.20.20.80">
    <property type="entry name" value="Glycosidases"/>
    <property type="match status" value="1"/>
</dbReference>
<protein>
    <submittedName>
        <fullName evidence="6">Beta-glucosidase</fullName>
    </submittedName>
</protein>
<dbReference type="Pfam" id="PF00232">
    <property type="entry name" value="Glyco_hydro_1"/>
    <property type="match status" value="1"/>
</dbReference>
<keyword evidence="5" id="KW-0732">Signal</keyword>
<reference evidence="6 7" key="1">
    <citation type="journal article" date="2023" name="Science">
        <title>Elucidation of the pathway for biosynthesis of saponin adjuvants from the soapbark tree.</title>
        <authorList>
            <person name="Reed J."/>
            <person name="Orme A."/>
            <person name="El-Demerdash A."/>
            <person name="Owen C."/>
            <person name="Martin L.B.B."/>
            <person name="Misra R.C."/>
            <person name="Kikuchi S."/>
            <person name="Rejzek M."/>
            <person name="Martin A.C."/>
            <person name="Harkess A."/>
            <person name="Leebens-Mack J."/>
            <person name="Louveau T."/>
            <person name="Stephenson M.J."/>
            <person name="Osbourn A."/>
        </authorList>
    </citation>
    <scope>NUCLEOTIDE SEQUENCE [LARGE SCALE GENOMIC DNA]</scope>
    <source>
        <strain evidence="6">S10</strain>
    </source>
</reference>
<evidence type="ECO:0000256" key="4">
    <source>
        <dbReference type="RuleBase" id="RU003690"/>
    </source>
</evidence>
<dbReference type="GO" id="GO:0008422">
    <property type="term" value="F:beta-glucosidase activity"/>
    <property type="evidence" value="ECO:0007669"/>
    <property type="project" value="UniProtKB-ARBA"/>
</dbReference>